<protein>
    <submittedName>
        <fullName evidence="2">Uncharacterized protein</fullName>
    </submittedName>
</protein>
<feature type="transmembrane region" description="Helical" evidence="1">
    <location>
        <begin position="107"/>
        <end position="125"/>
    </location>
</feature>
<sequence length="126" mass="15199">MCLSLSLSCSLIDTRLFLVFFFIIRIPLLISDSPSPDHYHYFDSFHSFIRVSLLRVSDSRPPTHSFSLYSTVCRHRLSSFLLWWRRLGFIAGRSVVYLRLFCSLQPYYWTTIVFFFIYIFIFFYFI</sequence>
<dbReference type="AlphaFoldDB" id="A0A5N6GIR8"/>
<evidence type="ECO:0000256" key="1">
    <source>
        <dbReference type="SAM" id="Phobius"/>
    </source>
</evidence>
<feature type="transmembrane region" description="Helical" evidence="1">
    <location>
        <begin position="12"/>
        <end position="30"/>
    </location>
</feature>
<keyword evidence="1" id="KW-0812">Transmembrane</keyword>
<dbReference type="Proteomes" id="UP000325434">
    <property type="component" value="Unassembled WGS sequence"/>
</dbReference>
<proteinExistence type="predicted"/>
<reference evidence="2" key="1">
    <citation type="submission" date="2019-04" db="EMBL/GenBank/DDBJ databases">
        <title>Friends and foes A comparative genomics study of 23 Aspergillus species from section Flavi.</title>
        <authorList>
            <consortium name="DOE Joint Genome Institute"/>
            <person name="Kjaerbolling I."/>
            <person name="Vesth T."/>
            <person name="Frisvad J.C."/>
            <person name="Nybo J.L."/>
            <person name="Theobald S."/>
            <person name="Kildgaard S."/>
            <person name="Isbrandt T."/>
            <person name="Kuo A."/>
            <person name="Sato A."/>
            <person name="Lyhne E.K."/>
            <person name="Kogle M.E."/>
            <person name="Wiebenga A."/>
            <person name="Kun R.S."/>
            <person name="Lubbers R.J."/>
            <person name="Makela M.R."/>
            <person name="Barry K."/>
            <person name="Chovatia M."/>
            <person name="Clum A."/>
            <person name="Daum C."/>
            <person name="Haridas S."/>
            <person name="He G."/>
            <person name="LaButti K."/>
            <person name="Lipzen A."/>
            <person name="Mondo S."/>
            <person name="Riley R."/>
            <person name="Salamov A."/>
            <person name="Simmons B.A."/>
            <person name="Magnuson J.K."/>
            <person name="Henrissat B."/>
            <person name="Mortensen U.H."/>
            <person name="Larsen T.O."/>
            <person name="Devries R.P."/>
            <person name="Grigoriev I.V."/>
            <person name="Machida M."/>
            <person name="Baker S.E."/>
            <person name="Andersen M.R."/>
        </authorList>
    </citation>
    <scope>NUCLEOTIDE SEQUENCE [LARGE SCALE GENOMIC DNA]</scope>
    <source>
        <strain evidence="2">CBS 121.62</strain>
    </source>
</reference>
<keyword evidence="1" id="KW-0472">Membrane</keyword>
<gene>
    <name evidence="2" type="ORF">BDV35DRAFT_58894</name>
</gene>
<evidence type="ECO:0000313" key="2">
    <source>
        <dbReference type="EMBL" id="KAB8241665.1"/>
    </source>
</evidence>
<organism evidence="2">
    <name type="scientific">Aspergillus flavus</name>
    <dbReference type="NCBI Taxonomy" id="5059"/>
    <lineage>
        <taxon>Eukaryota</taxon>
        <taxon>Fungi</taxon>
        <taxon>Dikarya</taxon>
        <taxon>Ascomycota</taxon>
        <taxon>Pezizomycotina</taxon>
        <taxon>Eurotiomycetes</taxon>
        <taxon>Eurotiomycetidae</taxon>
        <taxon>Eurotiales</taxon>
        <taxon>Aspergillaceae</taxon>
        <taxon>Aspergillus</taxon>
        <taxon>Aspergillus subgen. Circumdati</taxon>
    </lineage>
</organism>
<accession>A0A5N6GIR8</accession>
<name>A0A5N6GIR8_ASPFL</name>
<dbReference type="EMBL" id="ML734683">
    <property type="protein sequence ID" value="KAB8241665.1"/>
    <property type="molecule type" value="Genomic_DNA"/>
</dbReference>
<keyword evidence="1" id="KW-1133">Transmembrane helix</keyword>